<evidence type="ECO:0000256" key="2">
    <source>
        <dbReference type="SAM" id="Coils"/>
    </source>
</evidence>
<organism evidence="5 6">
    <name type="scientific">Spirodela intermedia</name>
    <name type="common">Intermediate duckweed</name>
    <dbReference type="NCBI Taxonomy" id="51605"/>
    <lineage>
        <taxon>Eukaryota</taxon>
        <taxon>Viridiplantae</taxon>
        <taxon>Streptophyta</taxon>
        <taxon>Embryophyta</taxon>
        <taxon>Tracheophyta</taxon>
        <taxon>Spermatophyta</taxon>
        <taxon>Magnoliopsida</taxon>
        <taxon>Liliopsida</taxon>
        <taxon>Araceae</taxon>
        <taxon>Lemnoideae</taxon>
        <taxon>Spirodela</taxon>
    </lineage>
</organism>
<evidence type="ECO:0000256" key="3">
    <source>
        <dbReference type="SAM" id="MobiDB-lite"/>
    </source>
</evidence>
<keyword evidence="2" id="KW-0175">Coiled coil</keyword>
<dbReference type="OrthoDB" id="687404at2759"/>
<feature type="compositionally biased region" description="Polar residues" evidence="3">
    <location>
        <begin position="93"/>
        <end position="104"/>
    </location>
</feature>
<dbReference type="Proteomes" id="UP000663760">
    <property type="component" value="Chromosome 5"/>
</dbReference>
<feature type="region of interest" description="Disordered" evidence="3">
    <location>
        <begin position="146"/>
        <end position="185"/>
    </location>
</feature>
<gene>
    <name evidence="5" type="ORF">SI8410_05007059</name>
</gene>
<accession>A0A7I8KGJ6</accession>
<reference evidence="5" key="1">
    <citation type="submission" date="2020-02" db="EMBL/GenBank/DDBJ databases">
        <authorList>
            <person name="Scholz U."/>
            <person name="Mascher M."/>
            <person name="Fiebig A."/>
        </authorList>
    </citation>
    <scope>NUCLEOTIDE SEQUENCE</scope>
</reference>
<feature type="domain" description="Remorin C-terminal" evidence="4">
    <location>
        <begin position="224"/>
        <end position="327"/>
    </location>
</feature>
<feature type="coiled-coil region" evidence="2">
    <location>
        <begin position="258"/>
        <end position="311"/>
    </location>
</feature>
<evidence type="ECO:0000256" key="1">
    <source>
        <dbReference type="ARBA" id="ARBA00005711"/>
    </source>
</evidence>
<keyword evidence="6" id="KW-1185">Reference proteome</keyword>
<feature type="compositionally biased region" description="Polar residues" evidence="3">
    <location>
        <begin position="170"/>
        <end position="179"/>
    </location>
</feature>
<comment type="similarity">
    <text evidence="1">Belongs to the remorin family.</text>
</comment>
<evidence type="ECO:0000313" key="6">
    <source>
        <dbReference type="Proteomes" id="UP000663760"/>
    </source>
</evidence>
<protein>
    <recommendedName>
        <fullName evidence="4">Remorin C-terminal domain-containing protein</fullName>
    </recommendedName>
</protein>
<dbReference type="PANTHER" id="PTHR31471">
    <property type="entry name" value="OS02G0116800 PROTEIN"/>
    <property type="match status" value="1"/>
</dbReference>
<name>A0A7I8KGJ6_SPIIN</name>
<sequence>MKTSEENGGSVPDNRSNSSSSNSSNFEFHRGNGPSKASQPRKVAGPRGKPTPSKWDDAQKWLVGFSGGGGGEEGHSKTKPRSSNAEDRRLLHSASQKGRFSCSSIDGLGEEGETKNIDFWKINQSMGESPIAMRAVCVRDMGTEMTPVASQGPSRAATPIGATTPALRSPISSRSSTPERSFPTEGYQASAVNLDTKNECLAFGKGERDNMTSPAAQSRIPDSLESRAMAWDEAERAKDMARYKREEVKIQAWENRERRKAEMEMKRMEVKADRLKARAQERLTNKLAAARRIAEEKRANAEAKLNERAARTAERADYIRRTGHLPSSFTFRLPSLCG</sequence>
<dbReference type="EMBL" id="LR746268">
    <property type="protein sequence ID" value="CAA7396396.1"/>
    <property type="molecule type" value="Genomic_DNA"/>
</dbReference>
<feature type="region of interest" description="Disordered" evidence="3">
    <location>
        <begin position="1"/>
        <end position="106"/>
    </location>
</feature>
<dbReference type="PANTHER" id="PTHR31471:SF52">
    <property type="entry name" value="F12A21.28"/>
    <property type="match status" value="1"/>
</dbReference>
<proteinExistence type="inferred from homology"/>
<dbReference type="Pfam" id="PF03763">
    <property type="entry name" value="Remorin_C"/>
    <property type="match status" value="1"/>
</dbReference>
<evidence type="ECO:0000259" key="4">
    <source>
        <dbReference type="Pfam" id="PF03763"/>
    </source>
</evidence>
<evidence type="ECO:0000313" key="5">
    <source>
        <dbReference type="EMBL" id="CAA7396396.1"/>
    </source>
</evidence>
<dbReference type="AlphaFoldDB" id="A0A7I8KGJ6"/>
<feature type="compositionally biased region" description="Low complexity" evidence="3">
    <location>
        <begin position="16"/>
        <end position="25"/>
    </location>
</feature>
<dbReference type="InterPro" id="IPR005516">
    <property type="entry name" value="Remorin_C"/>
</dbReference>